<sequence>MLTRNEGAIAQASAWCADSLAADGLVHTFGSGHSRIPVEEFFPRYGSYPGFHPIVELSTSFHTQVVGANGQRQAMFIERVPGLAEQVLANYSFAPQDLLVCFSVSGQSALPVELLRGFGERGLRTIAVTSAHPDNALAQAADLVIDLMIDGPDAIVSVPGVEHPVGPVSSFLYVAVVNEIKVRTAALLAERGAPPLVLVGARDVGAEASRAAFDAAYAEHARRASTRLAGS</sequence>
<dbReference type="InterPro" id="IPR001347">
    <property type="entry name" value="SIS_dom"/>
</dbReference>
<accession>A0A6G7Y907</accession>
<dbReference type="InterPro" id="IPR035472">
    <property type="entry name" value="RpiR-like_SIS"/>
</dbReference>
<protein>
    <submittedName>
        <fullName evidence="2">Sugar isomerase domain-containing protein</fullName>
    </submittedName>
</protein>
<dbReference type="SUPFAM" id="SSF53697">
    <property type="entry name" value="SIS domain"/>
    <property type="match status" value="1"/>
</dbReference>
<reference evidence="2 3" key="1">
    <citation type="submission" date="2020-03" db="EMBL/GenBank/DDBJ databases">
        <title>Propioniciclava sp. nov., isolated from Hydrophilus acuminatus.</title>
        <authorList>
            <person name="Hyun D.-W."/>
            <person name="Bae J.-W."/>
        </authorList>
    </citation>
    <scope>NUCLEOTIDE SEQUENCE [LARGE SCALE GENOMIC DNA]</scope>
    <source>
        <strain evidence="2 3">HDW11</strain>
    </source>
</reference>
<keyword evidence="2" id="KW-0413">Isomerase</keyword>
<dbReference type="Proteomes" id="UP000501058">
    <property type="component" value="Chromosome"/>
</dbReference>
<organism evidence="2 3">
    <name type="scientific">Propioniciclava coleopterorum</name>
    <dbReference type="NCBI Taxonomy" id="2714937"/>
    <lineage>
        <taxon>Bacteria</taxon>
        <taxon>Bacillati</taxon>
        <taxon>Actinomycetota</taxon>
        <taxon>Actinomycetes</taxon>
        <taxon>Propionibacteriales</taxon>
        <taxon>Propionibacteriaceae</taxon>
        <taxon>Propioniciclava</taxon>
    </lineage>
</organism>
<dbReference type="GO" id="GO:1901135">
    <property type="term" value="P:carbohydrate derivative metabolic process"/>
    <property type="evidence" value="ECO:0007669"/>
    <property type="project" value="InterPro"/>
</dbReference>
<feature type="domain" description="SIS" evidence="1">
    <location>
        <begin position="16"/>
        <end position="198"/>
    </location>
</feature>
<dbReference type="GO" id="GO:0097367">
    <property type="term" value="F:carbohydrate derivative binding"/>
    <property type="evidence" value="ECO:0007669"/>
    <property type="project" value="InterPro"/>
</dbReference>
<dbReference type="NCBIfam" id="NF002805">
    <property type="entry name" value="PRK02947.1"/>
    <property type="match status" value="1"/>
</dbReference>
<dbReference type="Pfam" id="PF13580">
    <property type="entry name" value="SIS_2"/>
    <property type="match status" value="1"/>
</dbReference>
<dbReference type="EMBL" id="CP049865">
    <property type="protein sequence ID" value="QIK73166.1"/>
    <property type="molecule type" value="Genomic_DNA"/>
</dbReference>
<dbReference type="CDD" id="cd05013">
    <property type="entry name" value="SIS_RpiR"/>
    <property type="match status" value="1"/>
</dbReference>
<gene>
    <name evidence="2" type="ORF">G7070_14000</name>
</gene>
<dbReference type="GO" id="GO:0016853">
    <property type="term" value="F:isomerase activity"/>
    <property type="evidence" value="ECO:0007669"/>
    <property type="project" value="UniProtKB-KW"/>
</dbReference>
<dbReference type="AlphaFoldDB" id="A0A6G7Y907"/>
<dbReference type="InterPro" id="IPR046348">
    <property type="entry name" value="SIS_dom_sf"/>
</dbReference>
<proteinExistence type="predicted"/>
<dbReference type="PROSITE" id="PS51464">
    <property type="entry name" value="SIS"/>
    <property type="match status" value="1"/>
</dbReference>
<evidence type="ECO:0000259" key="1">
    <source>
        <dbReference type="PROSITE" id="PS51464"/>
    </source>
</evidence>
<name>A0A6G7Y907_9ACTN</name>
<dbReference type="Gene3D" id="3.40.50.10490">
    <property type="entry name" value="Glucose-6-phosphate isomerase like protein, domain 1"/>
    <property type="match status" value="1"/>
</dbReference>
<evidence type="ECO:0000313" key="2">
    <source>
        <dbReference type="EMBL" id="QIK73166.1"/>
    </source>
</evidence>
<keyword evidence="3" id="KW-1185">Reference proteome</keyword>
<evidence type="ECO:0000313" key="3">
    <source>
        <dbReference type="Proteomes" id="UP000501058"/>
    </source>
</evidence>
<dbReference type="KEGG" id="prv:G7070_14000"/>